<dbReference type="OMA" id="NMVFLHV"/>
<dbReference type="HOGENOM" id="CLU_001570_5_11_1"/>
<dbReference type="InterPro" id="IPR002401">
    <property type="entry name" value="Cyt_P450_E_grp-I"/>
</dbReference>
<comment type="pathway">
    <text evidence="2">Secondary metabolite biosynthesis.</text>
</comment>
<dbReference type="Pfam" id="PF00067">
    <property type="entry name" value="p450"/>
    <property type="match status" value="1"/>
</dbReference>
<accession>S7PW48</accession>
<evidence type="ECO:0000256" key="10">
    <source>
        <dbReference type="SAM" id="Phobius"/>
    </source>
</evidence>
<feature type="binding site" description="axial binding residue" evidence="9">
    <location>
        <position position="476"/>
    </location>
    <ligand>
        <name>heme</name>
        <dbReference type="ChEBI" id="CHEBI:30413"/>
    </ligand>
    <ligandPart>
        <name>Fe</name>
        <dbReference type="ChEBI" id="CHEBI:18248"/>
    </ligandPart>
</feature>
<dbReference type="PRINTS" id="PR00463">
    <property type="entry name" value="EP450I"/>
</dbReference>
<dbReference type="GO" id="GO:0020037">
    <property type="term" value="F:heme binding"/>
    <property type="evidence" value="ECO:0007669"/>
    <property type="project" value="InterPro"/>
</dbReference>
<keyword evidence="8" id="KW-0503">Monooxygenase</keyword>
<dbReference type="Gene3D" id="1.10.630.10">
    <property type="entry name" value="Cytochrome P450"/>
    <property type="match status" value="1"/>
</dbReference>
<protein>
    <submittedName>
        <fullName evidence="11">Cytochrome P450</fullName>
    </submittedName>
</protein>
<reference evidence="11 12" key="1">
    <citation type="journal article" date="2012" name="Science">
        <title>The Paleozoic origin of enzymatic lignin decomposition reconstructed from 31 fungal genomes.</title>
        <authorList>
            <person name="Floudas D."/>
            <person name="Binder M."/>
            <person name="Riley R."/>
            <person name="Barry K."/>
            <person name="Blanchette R.A."/>
            <person name="Henrissat B."/>
            <person name="Martinez A.T."/>
            <person name="Otillar R."/>
            <person name="Spatafora J.W."/>
            <person name="Yadav J.S."/>
            <person name="Aerts A."/>
            <person name="Benoit I."/>
            <person name="Boyd A."/>
            <person name="Carlson A."/>
            <person name="Copeland A."/>
            <person name="Coutinho P.M."/>
            <person name="de Vries R.P."/>
            <person name="Ferreira P."/>
            <person name="Findley K."/>
            <person name="Foster B."/>
            <person name="Gaskell J."/>
            <person name="Glotzer D."/>
            <person name="Gorecki P."/>
            <person name="Heitman J."/>
            <person name="Hesse C."/>
            <person name="Hori C."/>
            <person name="Igarashi K."/>
            <person name="Jurgens J.A."/>
            <person name="Kallen N."/>
            <person name="Kersten P."/>
            <person name="Kohler A."/>
            <person name="Kuees U."/>
            <person name="Kumar T.K.A."/>
            <person name="Kuo A."/>
            <person name="LaButti K."/>
            <person name="Larrondo L.F."/>
            <person name="Lindquist E."/>
            <person name="Ling A."/>
            <person name="Lombard V."/>
            <person name="Lucas S."/>
            <person name="Lundell T."/>
            <person name="Martin R."/>
            <person name="McLaughlin D.J."/>
            <person name="Morgenstern I."/>
            <person name="Morin E."/>
            <person name="Murat C."/>
            <person name="Nagy L.G."/>
            <person name="Nolan M."/>
            <person name="Ohm R.A."/>
            <person name="Patyshakuliyeva A."/>
            <person name="Rokas A."/>
            <person name="Ruiz-Duenas F.J."/>
            <person name="Sabat G."/>
            <person name="Salamov A."/>
            <person name="Samejima M."/>
            <person name="Schmutz J."/>
            <person name="Slot J.C."/>
            <person name="St John F."/>
            <person name="Stenlid J."/>
            <person name="Sun H."/>
            <person name="Sun S."/>
            <person name="Syed K."/>
            <person name="Tsang A."/>
            <person name="Wiebenga A."/>
            <person name="Young D."/>
            <person name="Pisabarro A."/>
            <person name="Eastwood D.C."/>
            <person name="Martin F."/>
            <person name="Cullen D."/>
            <person name="Grigoriev I.V."/>
            <person name="Hibbett D.S."/>
        </authorList>
    </citation>
    <scope>NUCLEOTIDE SEQUENCE [LARGE SCALE GENOMIC DNA]</scope>
    <source>
        <strain evidence="11 12">ATCC 11539</strain>
    </source>
</reference>
<keyword evidence="6" id="KW-0560">Oxidoreductase</keyword>
<evidence type="ECO:0000313" key="11">
    <source>
        <dbReference type="EMBL" id="EPQ51851.1"/>
    </source>
</evidence>
<evidence type="ECO:0000256" key="4">
    <source>
        <dbReference type="ARBA" id="ARBA00022617"/>
    </source>
</evidence>
<dbReference type="KEGG" id="gtr:GLOTRDRAFT_132663"/>
<evidence type="ECO:0000256" key="1">
    <source>
        <dbReference type="ARBA" id="ARBA00001971"/>
    </source>
</evidence>
<comment type="similarity">
    <text evidence="3">Belongs to the cytochrome P450 family.</text>
</comment>
<proteinExistence type="inferred from homology"/>
<keyword evidence="4 9" id="KW-0349">Heme</keyword>
<dbReference type="Proteomes" id="UP000030669">
    <property type="component" value="Unassembled WGS sequence"/>
</dbReference>
<dbReference type="GO" id="GO:0016705">
    <property type="term" value="F:oxidoreductase activity, acting on paired donors, with incorporation or reduction of molecular oxygen"/>
    <property type="evidence" value="ECO:0007669"/>
    <property type="project" value="InterPro"/>
</dbReference>
<dbReference type="SUPFAM" id="SSF48264">
    <property type="entry name" value="Cytochrome P450"/>
    <property type="match status" value="1"/>
</dbReference>
<keyword evidence="10" id="KW-0472">Membrane</keyword>
<dbReference type="GeneID" id="19302552"/>
<sequence length="493" mass="55440">MALLVRPISALDLLVLLICVYLGRLLILVRHQKTKTSRLSGPPRNNWLFGAQRYLSNSDNVGLEFAKWAAEYGPVYEIPTALGYSRIILTDPKAIAHFCARDTFTYIRGKHMKRMIDLLLGRGLIWADGESHRRQRKAVSSAFSNAAIRKVTSVFFDSAYKVKEVWDTTIDSSSSDEAIIDVQHWMNCVSLDSIGIAGFGHNFGTLQGKRSVVAEVFDAFNDLKPSILEIVNFLLGPRIPFLSKLPTERTKLTKRWNESVAEIAEDMLARTKQTYGEDSKTEEKSIIGLLLKAENADTDLYIYPEEVMAQMKVLIFAGYETTSISLTWALIELCKHPEAQTKLREELTSQFGASDPTWDQLMTELPYLDGVVHEILRLHSPVEEAIREATEDDVIPLSTPITDTSGITIDRITVAKGTQVSVPITCMNYLESLWGPDVSEFKPERWMNGVEGLPHKVQEVQGYRHLLSFMDGPRICLGRGFALAEFKVRVVLP</sequence>
<dbReference type="PRINTS" id="PR00385">
    <property type="entry name" value="P450"/>
</dbReference>
<dbReference type="OrthoDB" id="1470350at2759"/>
<keyword evidence="10" id="KW-1133">Transmembrane helix</keyword>
<dbReference type="PANTHER" id="PTHR24305">
    <property type="entry name" value="CYTOCHROME P450"/>
    <property type="match status" value="1"/>
</dbReference>
<evidence type="ECO:0000313" key="12">
    <source>
        <dbReference type="Proteomes" id="UP000030669"/>
    </source>
</evidence>
<evidence type="ECO:0000256" key="6">
    <source>
        <dbReference type="ARBA" id="ARBA00023002"/>
    </source>
</evidence>
<evidence type="ECO:0000256" key="9">
    <source>
        <dbReference type="PIRSR" id="PIRSR602401-1"/>
    </source>
</evidence>
<keyword evidence="10" id="KW-0812">Transmembrane</keyword>
<gene>
    <name evidence="11" type="ORF">GLOTRDRAFT_132663</name>
</gene>
<dbReference type="InterPro" id="IPR001128">
    <property type="entry name" value="Cyt_P450"/>
</dbReference>
<dbReference type="InterPro" id="IPR050121">
    <property type="entry name" value="Cytochrome_P450_monoxygenase"/>
</dbReference>
<keyword evidence="7 9" id="KW-0408">Iron</keyword>
<dbReference type="eggNOG" id="KOG0157">
    <property type="taxonomic scope" value="Eukaryota"/>
</dbReference>
<evidence type="ECO:0000256" key="8">
    <source>
        <dbReference type="ARBA" id="ARBA00023033"/>
    </source>
</evidence>
<dbReference type="InterPro" id="IPR036396">
    <property type="entry name" value="Cyt_P450_sf"/>
</dbReference>
<dbReference type="EMBL" id="KB469309">
    <property type="protein sequence ID" value="EPQ51851.1"/>
    <property type="molecule type" value="Genomic_DNA"/>
</dbReference>
<dbReference type="PANTHER" id="PTHR24305:SF166">
    <property type="entry name" value="CYTOCHROME P450 12A4, MITOCHONDRIAL-RELATED"/>
    <property type="match status" value="1"/>
</dbReference>
<dbReference type="GO" id="GO:0004497">
    <property type="term" value="F:monooxygenase activity"/>
    <property type="evidence" value="ECO:0007669"/>
    <property type="project" value="UniProtKB-KW"/>
</dbReference>
<dbReference type="STRING" id="670483.S7PW48"/>
<keyword evidence="5 9" id="KW-0479">Metal-binding</keyword>
<evidence type="ECO:0000256" key="7">
    <source>
        <dbReference type="ARBA" id="ARBA00023004"/>
    </source>
</evidence>
<evidence type="ECO:0000256" key="3">
    <source>
        <dbReference type="ARBA" id="ARBA00010617"/>
    </source>
</evidence>
<dbReference type="AlphaFoldDB" id="S7PW48"/>
<dbReference type="RefSeq" id="XP_007869738.1">
    <property type="nucleotide sequence ID" value="XM_007871547.1"/>
</dbReference>
<evidence type="ECO:0000256" key="2">
    <source>
        <dbReference type="ARBA" id="ARBA00005179"/>
    </source>
</evidence>
<feature type="transmembrane region" description="Helical" evidence="10">
    <location>
        <begin position="6"/>
        <end position="29"/>
    </location>
</feature>
<keyword evidence="12" id="KW-1185">Reference proteome</keyword>
<evidence type="ECO:0000256" key="5">
    <source>
        <dbReference type="ARBA" id="ARBA00022723"/>
    </source>
</evidence>
<dbReference type="GO" id="GO:0005506">
    <property type="term" value="F:iron ion binding"/>
    <property type="evidence" value="ECO:0007669"/>
    <property type="project" value="InterPro"/>
</dbReference>
<comment type="cofactor">
    <cofactor evidence="1 9">
        <name>heme</name>
        <dbReference type="ChEBI" id="CHEBI:30413"/>
    </cofactor>
</comment>
<name>S7PW48_GLOTA</name>
<organism evidence="11 12">
    <name type="scientific">Gloeophyllum trabeum (strain ATCC 11539 / FP-39264 / Madison 617)</name>
    <name type="common">Brown rot fungus</name>
    <dbReference type="NCBI Taxonomy" id="670483"/>
    <lineage>
        <taxon>Eukaryota</taxon>
        <taxon>Fungi</taxon>
        <taxon>Dikarya</taxon>
        <taxon>Basidiomycota</taxon>
        <taxon>Agaricomycotina</taxon>
        <taxon>Agaricomycetes</taxon>
        <taxon>Gloeophyllales</taxon>
        <taxon>Gloeophyllaceae</taxon>
        <taxon>Gloeophyllum</taxon>
    </lineage>
</organism>